<dbReference type="GeneID" id="117642671"/>
<feature type="compositionally biased region" description="Low complexity" evidence="1">
    <location>
        <begin position="465"/>
        <end position="496"/>
    </location>
</feature>
<feature type="compositionally biased region" description="Basic residues" evidence="1">
    <location>
        <begin position="1111"/>
        <end position="1123"/>
    </location>
</feature>
<proteinExistence type="predicted"/>
<gene>
    <name evidence="3" type="primary">LOC117642671</name>
</gene>
<feature type="compositionally biased region" description="Basic and acidic residues" evidence="1">
    <location>
        <begin position="1060"/>
        <end position="1089"/>
    </location>
</feature>
<evidence type="ECO:0000313" key="3">
    <source>
        <dbReference type="RefSeq" id="XP_034236983.1"/>
    </source>
</evidence>
<feature type="compositionally biased region" description="Acidic residues" evidence="1">
    <location>
        <begin position="164"/>
        <end position="175"/>
    </location>
</feature>
<feature type="compositionally biased region" description="Polar residues" evidence="1">
    <location>
        <begin position="953"/>
        <end position="974"/>
    </location>
</feature>
<feature type="compositionally biased region" description="Acidic residues" evidence="1">
    <location>
        <begin position="1019"/>
        <end position="1030"/>
    </location>
</feature>
<sequence>MAMKIKTEIKMEFPADDDDDLDLDALRLAALSTLKKTLAPSRSTPTTHNNAAGGPRVKPMGGLHPPQNRGRGRGIMRGGRGGTRGGRGNFTPYHNNNQNFFPIRPSGNSNLITIVPTVPDEPETSKETLRQGPKSNPTFSGSTVADSTLHEEEKVPAKFRRVDDDSESDESDDDTDLKAGSNGESSEEDEEEKEKKSGNTDNESEKDSDPVSAQQHEDEGDTSLERLMQELEDEISDAPKDKKPVLSAKDNSNVEKMPHVKKIKKEKVKTERPDNENNVADDSLTFDKVGGLANQSIPESNEIHQRKPSPTQSRSPLCYDPVSRDPSPESSNIPHKHSSSARPHSPQTSRSPLRYRSPLKSRSPRSRSRSPIQSRSPLRSPRRSPRRSLSRSPRRSPPRSHAATARSPAYVGRRSSRSPLRSPLRSPRRSPLYLPPRASSPGRLPPLRSRSRSPRLVRRSRSRSRSPLGTQRRPASPARRLPPLRRSLSRSPGGRLYMTRRSRSRSPRRSPSPRSRRSPLYVKKLSPKRRSVSPRRRSISPRRRSISPRRRSISPRRRPLSPRRRAGSPSWSRLSPARNRSPVGSFSQRPLSPRRRSPYGDAYPARRSPSPPARKYSPPPVHRGASPQRSYRSPSPVPRSTLRRRSPAPTTGPPRRVSPPSFRLSPAKSSNRAPASPIRVRDKPRQLSPLPSVSRTVQRVPSPRRQRSPVSYSRGHHTSKALSPVRRVSPNAHKLRRSLSPHKDMVAPASGRDTSPNDSISLSPSPERLPQTKSEERNRGRKSHPLGENHVESKRSHSDLRNVLPRRKDVAKESEPNVASRSEELTKKEKKERRRAKREKKEHKRESHQNSSNVLEARRRKFESGGPVEISSKKIRLRNMLSEPADAEEQEIDSTEVEVNIEKEKERELKEASEVDESILDKELMGGVDLLWSDEEEEEEEEEEDDNVETPAPVSNVQFKRTFNMPSGSGSSGKENIPEDSIDSKKDDENPTSTTGSPPGNENGDEDSAEEERYVSDISGDELQPDEEPQDNWPKTNRELKEYIISQAKGTVQARPPKSSRKESSIKRKSNESDDLRAELSRRRAERLTKTNCPEVPERLLQSALQGVGVKPRRDKSHRRRTRSPFEDNLDQQESDGRRVLVLRRAAEQKEPAINITISKVESSKDSSSLKMGGKLPIHMRLGTGKKSDDSPKKVKLKRNITVGRKKQVLCYFNYVLCLLRFMVLLHACGLEQPIISGKFCTHCGLTNKPATSFKDIEYSLFYICLDLHCYF</sequence>
<feature type="compositionally biased region" description="Gly residues" evidence="1">
    <location>
        <begin position="73"/>
        <end position="88"/>
    </location>
</feature>
<feature type="compositionally biased region" description="Acidic residues" evidence="1">
    <location>
        <begin position="885"/>
        <end position="896"/>
    </location>
</feature>
<reference evidence="3" key="1">
    <citation type="submission" date="2025-08" db="UniProtKB">
        <authorList>
            <consortium name="RefSeq"/>
        </authorList>
    </citation>
    <scope>IDENTIFICATION</scope>
    <source>
        <tissue evidence="3">Total insect</tissue>
    </source>
</reference>
<feature type="compositionally biased region" description="Polar residues" evidence="1">
    <location>
        <begin position="752"/>
        <end position="764"/>
    </location>
</feature>
<feature type="compositionally biased region" description="Polar residues" evidence="1">
    <location>
        <begin position="40"/>
        <end position="50"/>
    </location>
</feature>
<feature type="compositionally biased region" description="Basic residues" evidence="1">
    <location>
        <begin position="357"/>
        <end position="368"/>
    </location>
</feature>
<dbReference type="KEGG" id="tpal:117642671"/>
<feature type="compositionally biased region" description="Low complexity" evidence="1">
    <location>
        <begin position="417"/>
        <end position="448"/>
    </location>
</feature>
<feature type="compositionally biased region" description="Basic residues" evidence="1">
    <location>
        <begin position="380"/>
        <end position="398"/>
    </location>
</feature>
<feature type="compositionally biased region" description="Polar residues" evidence="1">
    <location>
        <begin position="991"/>
        <end position="1000"/>
    </location>
</feature>
<feature type="compositionally biased region" description="Basic residues" evidence="1">
    <location>
        <begin position="449"/>
        <end position="464"/>
    </location>
</feature>
<evidence type="ECO:0000313" key="2">
    <source>
        <dbReference type="Proteomes" id="UP000515158"/>
    </source>
</evidence>
<dbReference type="OrthoDB" id="10632151at2759"/>
<dbReference type="RefSeq" id="XP_034236983.1">
    <property type="nucleotide sequence ID" value="XM_034381092.1"/>
</dbReference>
<organism evidence="3">
    <name type="scientific">Thrips palmi</name>
    <name type="common">Melon thrips</name>
    <dbReference type="NCBI Taxonomy" id="161013"/>
    <lineage>
        <taxon>Eukaryota</taxon>
        <taxon>Metazoa</taxon>
        <taxon>Ecdysozoa</taxon>
        <taxon>Arthropoda</taxon>
        <taxon>Hexapoda</taxon>
        <taxon>Insecta</taxon>
        <taxon>Pterygota</taxon>
        <taxon>Neoptera</taxon>
        <taxon>Paraneoptera</taxon>
        <taxon>Thysanoptera</taxon>
        <taxon>Terebrantia</taxon>
        <taxon>Thripoidea</taxon>
        <taxon>Thripidae</taxon>
        <taxon>Thrips</taxon>
    </lineage>
</organism>
<feature type="region of interest" description="Disordered" evidence="1">
    <location>
        <begin position="37"/>
        <end position="89"/>
    </location>
</feature>
<feature type="compositionally biased region" description="Basic residues" evidence="1">
    <location>
        <begin position="830"/>
        <end position="843"/>
    </location>
</feature>
<name>A0A6P8YBJ0_THRPL</name>
<feature type="region of interest" description="Disordered" evidence="1">
    <location>
        <begin position="101"/>
        <end position="1134"/>
    </location>
</feature>
<feature type="compositionally biased region" description="Basic and acidic residues" evidence="1">
    <location>
        <begin position="148"/>
        <end position="163"/>
    </location>
</feature>
<feature type="compositionally biased region" description="Basic and acidic residues" evidence="1">
    <location>
        <begin position="193"/>
        <end position="209"/>
    </location>
</feature>
<dbReference type="InParanoid" id="A0A6P8YBJ0"/>
<feature type="compositionally biased region" description="Low complexity" evidence="1">
    <location>
        <begin position="626"/>
        <end position="640"/>
    </location>
</feature>
<feature type="compositionally biased region" description="Basic and acidic residues" evidence="1">
    <location>
        <begin position="785"/>
        <end position="829"/>
    </location>
</feature>
<feature type="compositionally biased region" description="Basic and acidic residues" evidence="1">
    <location>
        <begin position="900"/>
        <end position="924"/>
    </location>
</feature>
<feature type="compositionally biased region" description="Pro residues" evidence="1">
    <location>
        <begin position="609"/>
        <end position="621"/>
    </location>
</feature>
<feature type="compositionally biased region" description="Low complexity" evidence="1">
    <location>
        <begin position="691"/>
        <end position="701"/>
    </location>
</feature>
<feature type="compositionally biased region" description="Basic residues" evidence="1">
    <location>
        <begin position="525"/>
        <end position="566"/>
    </location>
</feature>
<accession>A0A6P8YBJ0</accession>
<evidence type="ECO:0000256" key="1">
    <source>
        <dbReference type="SAM" id="MobiDB-lite"/>
    </source>
</evidence>
<feature type="compositionally biased region" description="Polar residues" evidence="1">
    <location>
        <begin position="101"/>
        <end position="112"/>
    </location>
</feature>
<protein>
    <submittedName>
        <fullName evidence="3">Serine/arginine repetitive matrix protein 2-like isoform X1</fullName>
    </submittedName>
</protein>
<dbReference type="AlphaFoldDB" id="A0A6P8YBJ0"/>
<dbReference type="Proteomes" id="UP000515158">
    <property type="component" value="Unplaced"/>
</dbReference>
<feature type="compositionally biased region" description="Low complexity" evidence="1">
    <location>
        <begin position="369"/>
        <end position="379"/>
    </location>
</feature>
<feature type="compositionally biased region" description="Polar residues" evidence="1">
    <location>
        <begin position="133"/>
        <end position="146"/>
    </location>
</feature>
<feature type="compositionally biased region" description="Basic residues" evidence="1">
    <location>
        <begin position="498"/>
        <end position="508"/>
    </location>
</feature>
<feature type="compositionally biased region" description="Acidic residues" evidence="1">
    <location>
        <begin position="932"/>
        <end position="948"/>
    </location>
</feature>
<keyword evidence="2" id="KW-1185">Reference proteome</keyword>